<dbReference type="Pfam" id="PF00082">
    <property type="entry name" value="Peptidase_S8"/>
    <property type="match status" value="1"/>
</dbReference>
<keyword evidence="9" id="KW-1185">Reference proteome</keyword>
<evidence type="ECO:0000256" key="1">
    <source>
        <dbReference type="ARBA" id="ARBA00011073"/>
    </source>
</evidence>
<dbReference type="InterPro" id="IPR050131">
    <property type="entry name" value="Peptidase_S8_subtilisin-like"/>
</dbReference>
<keyword evidence="3 5" id="KW-0378">Hydrolase</keyword>
<keyword evidence="4 5" id="KW-0720">Serine protease</keyword>
<evidence type="ECO:0000256" key="4">
    <source>
        <dbReference type="ARBA" id="ARBA00022825"/>
    </source>
</evidence>
<dbReference type="PROSITE" id="PS00136">
    <property type="entry name" value="SUBTILASE_ASP"/>
    <property type="match status" value="1"/>
</dbReference>
<sequence length="538" mass="59378">MNFKSIQRIALLAILCAIYTDGLAQHAGWHLKDKQVDDYWGISLDKAYSFLKSTGRKPQQVIVGVIDSGIDTAHVDLKNVLWVNPKDLTRNGEDEDKNGYKDDVHGWNFISNRDGGSVTKDSYELARFYWTYKTRFETLSLDKVKRKDRQKFVEWQRAQKEINRLSNTESAKSTRERFDVFVKGDSIISKAIGKDIFTVADLALYKEEDTRTSGFVGLFASYGNKEGQSGLTNRAFLEGMGAFFGIEKATMGTKPPVEYRKMVLDDKYDDIKDKYYGSGILLTNAKSAEHGTHVAGIIAAERNNEIGIDGVADQVRILAVRAIPDGDEHDKDVALAIRYAVDRGAKVINMSFGKAFSPDKKWVDEAVKYAQKKGVLLVHAAGNDAKNVDEIPVYPTAYLLSGKKITNWITVGASGDPKLGNLAAHFSNYGKNKVDVFAPGVQIYSTFPGVNPYASLDGTSMAAPIVSGIAALLLSYYPELTAVQVKHIIEKSVRIPDAPVFIPGQKESVSLHQLCRTGGIVNAFDAVQLAEKIVKQGK</sequence>
<dbReference type="RefSeq" id="WP_176140951.1">
    <property type="nucleotide sequence ID" value="NZ_FUZF01000001.1"/>
</dbReference>
<feature type="active site" description="Charge relay system" evidence="5">
    <location>
        <position position="67"/>
    </location>
</feature>
<dbReference type="GO" id="GO:0004252">
    <property type="term" value="F:serine-type endopeptidase activity"/>
    <property type="evidence" value="ECO:0007669"/>
    <property type="project" value="UniProtKB-UniRule"/>
</dbReference>
<gene>
    <name evidence="8" type="ORF">SAMN05660841_00174</name>
</gene>
<dbReference type="InterPro" id="IPR036852">
    <property type="entry name" value="Peptidase_S8/S53_dom_sf"/>
</dbReference>
<dbReference type="Proteomes" id="UP000190150">
    <property type="component" value="Unassembled WGS sequence"/>
</dbReference>
<evidence type="ECO:0000256" key="5">
    <source>
        <dbReference type="PROSITE-ProRule" id="PRU01240"/>
    </source>
</evidence>
<dbReference type="GO" id="GO:0006508">
    <property type="term" value="P:proteolysis"/>
    <property type="evidence" value="ECO:0007669"/>
    <property type="project" value="UniProtKB-KW"/>
</dbReference>
<dbReference type="InterPro" id="IPR000209">
    <property type="entry name" value="Peptidase_S8/S53_dom"/>
</dbReference>
<keyword evidence="2 5" id="KW-0645">Protease</keyword>
<dbReference type="InterPro" id="IPR015500">
    <property type="entry name" value="Peptidase_S8_subtilisin-rel"/>
</dbReference>
<dbReference type="EMBL" id="FUZF01000001">
    <property type="protein sequence ID" value="SKB38518.1"/>
    <property type="molecule type" value="Genomic_DNA"/>
</dbReference>
<evidence type="ECO:0000256" key="6">
    <source>
        <dbReference type="RuleBase" id="RU003355"/>
    </source>
</evidence>
<dbReference type="SUPFAM" id="SSF52743">
    <property type="entry name" value="Subtilisin-like"/>
    <property type="match status" value="1"/>
</dbReference>
<proteinExistence type="inferred from homology"/>
<dbReference type="STRING" id="1513896.SAMN05660841_00174"/>
<dbReference type="Gene3D" id="3.40.50.200">
    <property type="entry name" value="Peptidase S8/S53 domain"/>
    <property type="match status" value="2"/>
</dbReference>
<dbReference type="PROSITE" id="PS00138">
    <property type="entry name" value="SUBTILASE_SER"/>
    <property type="match status" value="1"/>
</dbReference>
<protein>
    <submittedName>
        <fullName evidence="8">Subtilase family protein</fullName>
    </submittedName>
</protein>
<dbReference type="PROSITE" id="PS00137">
    <property type="entry name" value="SUBTILASE_HIS"/>
    <property type="match status" value="1"/>
</dbReference>
<dbReference type="AlphaFoldDB" id="A0A1T5AU46"/>
<evidence type="ECO:0000259" key="7">
    <source>
        <dbReference type="Pfam" id="PF00082"/>
    </source>
</evidence>
<feature type="active site" description="Charge relay system" evidence="5">
    <location>
        <position position="460"/>
    </location>
</feature>
<evidence type="ECO:0000313" key="9">
    <source>
        <dbReference type="Proteomes" id="UP000190150"/>
    </source>
</evidence>
<dbReference type="PRINTS" id="PR00723">
    <property type="entry name" value="SUBTILISIN"/>
</dbReference>
<dbReference type="PANTHER" id="PTHR43806">
    <property type="entry name" value="PEPTIDASE S8"/>
    <property type="match status" value="1"/>
</dbReference>
<dbReference type="PANTHER" id="PTHR43806:SF11">
    <property type="entry name" value="CEREVISIN-RELATED"/>
    <property type="match status" value="1"/>
</dbReference>
<accession>A0A1T5AU46</accession>
<dbReference type="InterPro" id="IPR022398">
    <property type="entry name" value="Peptidase_S8_His-AS"/>
</dbReference>
<name>A0A1T5AU46_9SPHI</name>
<evidence type="ECO:0000313" key="8">
    <source>
        <dbReference type="EMBL" id="SKB38518.1"/>
    </source>
</evidence>
<feature type="domain" description="Peptidase S8/S53" evidence="7">
    <location>
        <begin position="60"/>
        <end position="493"/>
    </location>
</feature>
<dbReference type="InterPro" id="IPR023827">
    <property type="entry name" value="Peptidase_S8_Asp-AS"/>
</dbReference>
<reference evidence="9" key="1">
    <citation type="submission" date="2017-02" db="EMBL/GenBank/DDBJ databases">
        <authorList>
            <person name="Varghese N."/>
            <person name="Submissions S."/>
        </authorList>
    </citation>
    <scope>NUCLEOTIDE SEQUENCE [LARGE SCALE GENOMIC DNA]</scope>
    <source>
        <strain evidence="9">DSM 24091</strain>
    </source>
</reference>
<comment type="similarity">
    <text evidence="1 5 6">Belongs to the peptidase S8 family.</text>
</comment>
<evidence type="ECO:0000256" key="3">
    <source>
        <dbReference type="ARBA" id="ARBA00022801"/>
    </source>
</evidence>
<dbReference type="InterPro" id="IPR023828">
    <property type="entry name" value="Peptidase_S8_Ser-AS"/>
</dbReference>
<organism evidence="8 9">
    <name type="scientific">Sphingobacterium nematocida</name>
    <dbReference type="NCBI Taxonomy" id="1513896"/>
    <lineage>
        <taxon>Bacteria</taxon>
        <taxon>Pseudomonadati</taxon>
        <taxon>Bacteroidota</taxon>
        <taxon>Sphingobacteriia</taxon>
        <taxon>Sphingobacteriales</taxon>
        <taxon>Sphingobacteriaceae</taxon>
        <taxon>Sphingobacterium</taxon>
    </lineage>
</organism>
<feature type="active site" description="Charge relay system" evidence="5">
    <location>
        <position position="290"/>
    </location>
</feature>
<evidence type="ECO:0000256" key="2">
    <source>
        <dbReference type="ARBA" id="ARBA00022670"/>
    </source>
</evidence>
<dbReference type="PROSITE" id="PS51892">
    <property type="entry name" value="SUBTILASE"/>
    <property type="match status" value="1"/>
</dbReference>